<name>A0A1I0R9Q7_9RHOB</name>
<dbReference type="GO" id="GO:0016887">
    <property type="term" value="F:ATP hydrolysis activity"/>
    <property type="evidence" value="ECO:0007669"/>
    <property type="project" value="InterPro"/>
</dbReference>
<evidence type="ECO:0000313" key="2">
    <source>
        <dbReference type="EMBL" id="SEW37520.1"/>
    </source>
</evidence>
<dbReference type="OrthoDB" id="7828921at2"/>
<dbReference type="RefSeq" id="WP_091433373.1">
    <property type="nucleotide sequence ID" value="NZ_FOJB01000003.1"/>
</dbReference>
<reference evidence="2 3" key="1">
    <citation type="submission" date="2016-10" db="EMBL/GenBank/DDBJ databases">
        <authorList>
            <person name="de Groot N.N."/>
        </authorList>
    </citation>
    <scope>NUCLEOTIDE SEQUENCE [LARGE SCALE GENOMIC DNA]</scope>
    <source>
        <strain evidence="2 3">DSM 29439</strain>
    </source>
</reference>
<evidence type="ECO:0000313" key="3">
    <source>
        <dbReference type="Proteomes" id="UP000199650"/>
    </source>
</evidence>
<dbReference type="PANTHER" id="PTHR35894">
    <property type="entry name" value="GENERAL SECRETION PATHWAY PROTEIN A-RELATED"/>
    <property type="match status" value="1"/>
</dbReference>
<feature type="domain" description="AAA+ ATPase" evidence="1">
    <location>
        <begin position="47"/>
        <end position="312"/>
    </location>
</feature>
<dbReference type="EMBL" id="FOJB01000003">
    <property type="protein sequence ID" value="SEW37520.1"/>
    <property type="molecule type" value="Genomic_DNA"/>
</dbReference>
<dbReference type="Pfam" id="PF13401">
    <property type="entry name" value="AAA_22"/>
    <property type="match status" value="1"/>
</dbReference>
<dbReference type="InterPro" id="IPR052026">
    <property type="entry name" value="ExeA_AAA_ATPase_DNA-bind"/>
</dbReference>
<dbReference type="InterPro" id="IPR049945">
    <property type="entry name" value="AAA_22"/>
</dbReference>
<dbReference type="AlphaFoldDB" id="A0A1I0R9Q7"/>
<keyword evidence="3" id="KW-1185">Reference proteome</keyword>
<dbReference type="STRING" id="1173584.SAMN05444851_3289"/>
<dbReference type="InterPro" id="IPR027417">
    <property type="entry name" value="P-loop_NTPase"/>
</dbReference>
<dbReference type="SUPFAM" id="SSF52540">
    <property type="entry name" value="P-loop containing nucleoside triphosphate hydrolases"/>
    <property type="match status" value="1"/>
</dbReference>
<evidence type="ECO:0000259" key="1">
    <source>
        <dbReference type="SMART" id="SM00382"/>
    </source>
</evidence>
<dbReference type="PANTHER" id="PTHR35894:SF1">
    <property type="entry name" value="PHOSPHORIBULOKINASE _ URIDINE KINASE FAMILY"/>
    <property type="match status" value="1"/>
</dbReference>
<gene>
    <name evidence="2" type="ORF">SAMN05444851_3289</name>
</gene>
<organism evidence="2 3">
    <name type="scientific">Aliiroseovarius sediminilitoris</name>
    <dbReference type="NCBI Taxonomy" id="1173584"/>
    <lineage>
        <taxon>Bacteria</taxon>
        <taxon>Pseudomonadati</taxon>
        <taxon>Pseudomonadota</taxon>
        <taxon>Alphaproteobacteria</taxon>
        <taxon>Rhodobacterales</taxon>
        <taxon>Paracoccaceae</taxon>
        <taxon>Aliiroseovarius</taxon>
    </lineage>
</organism>
<dbReference type="Proteomes" id="UP000199650">
    <property type="component" value="Unassembled WGS sequence"/>
</dbReference>
<dbReference type="Gene3D" id="3.40.50.300">
    <property type="entry name" value="P-loop containing nucleotide triphosphate hydrolases"/>
    <property type="match status" value="1"/>
</dbReference>
<sequence>MNSNELYTGHFGLTERPFTLVPDPSFLFWSKQHKRAYAVLEFGILSRAPITLITGEIGSGKTTLVQKLLSQMDDSVRVGLLSNVQGDRGELLQWVMNALSIPFEPSESYVTLFQRFQESIVSEYAEGRRVVLIIDEAQNLSSEGLEEMRMLTNINANKDELIQLILVGQPELKDIVLSPGMRQLAQRVAASFHLEGMDETTVRAYIKHRLKVAGGTGSEITPLACAEVFKATKGIPRLVNQLCELSLLYAWSSSSKRVSVKAVRNVLEDGVFFASNLADDNESLPKDVDTDEDTSKPLFLRAARRVDIPKKKTG</sequence>
<dbReference type="SMART" id="SM00382">
    <property type="entry name" value="AAA"/>
    <property type="match status" value="1"/>
</dbReference>
<accession>A0A1I0R9Q7</accession>
<dbReference type="InterPro" id="IPR003593">
    <property type="entry name" value="AAA+_ATPase"/>
</dbReference>
<protein>
    <submittedName>
        <fullName evidence="2">Type II secretory pathway, component ExeA (Predicted ATPase)</fullName>
    </submittedName>
</protein>
<proteinExistence type="predicted"/>